<dbReference type="SUPFAM" id="SSF46934">
    <property type="entry name" value="UBA-like"/>
    <property type="match status" value="1"/>
</dbReference>
<protein>
    <recommendedName>
        <fullName evidence="6">VPS9 domain-containing protein</fullName>
    </recommendedName>
</protein>
<dbReference type="EMBL" id="JAUEPR010000002">
    <property type="protein sequence ID" value="KAK0489143.1"/>
    <property type="molecule type" value="Genomic_DNA"/>
</dbReference>
<dbReference type="PANTHER" id="PTHR23101">
    <property type="entry name" value="RAB GDP/GTP EXCHANGE FACTOR"/>
    <property type="match status" value="1"/>
</dbReference>
<gene>
    <name evidence="4" type="ORF">IW261DRAFT_1443394</name>
</gene>
<feature type="compositionally biased region" description="Polar residues" evidence="1">
    <location>
        <begin position="682"/>
        <end position="696"/>
    </location>
</feature>
<dbReference type="InterPro" id="IPR045046">
    <property type="entry name" value="Vps9-like"/>
</dbReference>
<keyword evidence="5" id="KW-1185">Reference proteome</keyword>
<dbReference type="AlphaFoldDB" id="A0AA39PTY3"/>
<accession>A0AA39PTY3</accession>
<feature type="compositionally biased region" description="Basic and acidic residues" evidence="1">
    <location>
        <begin position="136"/>
        <end position="147"/>
    </location>
</feature>
<comment type="caution">
    <text evidence="4">The sequence shown here is derived from an EMBL/GenBank/DDBJ whole genome shotgun (WGS) entry which is preliminary data.</text>
</comment>
<feature type="region of interest" description="Disordered" evidence="1">
    <location>
        <begin position="511"/>
        <end position="553"/>
    </location>
</feature>
<dbReference type="GO" id="GO:0031267">
    <property type="term" value="F:small GTPase binding"/>
    <property type="evidence" value="ECO:0007669"/>
    <property type="project" value="TreeGrafter"/>
</dbReference>
<feature type="domain" description="CUE" evidence="2">
    <location>
        <begin position="731"/>
        <end position="774"/>
    </location>
</feature>
<proteinExistence type="predicted"/>
<feature type="region of interest" description="Disordered" evidence="1">
    <location>
        <begin position="136"/>
        <end position="179"/>
    </location>
</feature>
<evidence type="ECO:0000259" key="2">
    <source>
        <dbReference type="PROSITE" id="PS51140"/>
    </source>
</evidence>
<evidence type="ECO:0000256" key="1">
    <source>
        <dbReference type="SAM" id="MobiDB-lite"/>
    </source>
</evidence>
<evidence type="ECO:0000313" key="4">
    <source>
        <dbReference type="EMBL" id="KAK0489143.1"/>
    </source>
</evidence>
<dbReference type="Pfam" id="PF02204">
    <property type="entry name" value="VPS9"/>
    <property type="match status" value="1"/>
</dbReference>
<evidence type="ECO:0000313" key="5">
    <source>
        <dbReference type="Proteomes" id="UP001175227"/>
    </source>
</evidence>
<dbReference type="InterPro" id="IPR037191">
    <property type="entry name" value="VPS9_dom_sf"/>
</dbReference>
<dbReference type="Proteomes" id="UP001175227">
    <property type="component" value="Unassembled WGS sequence"/>
</dbReference>
<dbReference type="CDD" id="cd14279">
    <property type="entry name" value="CUE"/>
    <property type="match status" value="1"/>
</dbReference>
<evidence type="ECO:0000259" key="3">
    <source>
        <dbReference type="PROSITE" id="PS51205"/>
    </source>
</evidence>
<dbReference type="SMART" id="SM00546">
    <property type="entry name" value="CUE"/>
    <property type="match status" value="1"/>
</dbReference>
<sequence length="776" mass="85251">MLRLVNLLPYAFLSNTTASASGVVGMASTSTKGAGDALPDVGKLQISDSSHSATSITADEAISPNPWKDETTDDAQKDGDMETSINRLKTPDPSALDESITSGLGTQVSLPSDPVPELANAQEVLEEFDPLVNQEEKDARDAWESSEGHPPPTGPSPVAPTPPSKDQTPPHNDVQASSSSFPSLAALARSFQMPKLTHSRPLSLDMAKPRPPKPEPISQVSPELSRTSTPGIVREDSPAVDQSKGDPPFDFQKFLDQMKSRNAEAVSKYLKSFLSNFAKRTFTVSDQIKIINDFLNFIAKQMRECEVWCNASDAEFDNAMEGMEKLVMNQLYQFTFTPQVARAVPRRQITADDLERDRVLSQRIALFGWIEERHLDIPEGEGSKGFLMFAQQELLKINHYKAPRDKLICILNCCKVIFGLIRHLRTEEGADSFVPILIFVVLRSNPEHLLSNVEFINRFRNPVKLQSEAGYYLSSLMGAVSFIETMDHTSLSNITQEEFEKNVEEAIQSLPNDADSPAIPHFTTEPPPLLRSDSTPSSHAGEESAQPLSLPTPAQILSDDAKRLLQKTGDTISKPLNAISRILNEAIDSAASPFAPFEANREQRTGTPPPVPHWSHPDQIRQYQQQQDSSRSSSPQIVPQTPPGDGMYQPPLQTPYKPRVRRVPSPSFSPGFEGTPSRPGPYTNQPLAIGPSQSLFASPYRPDSAHVSRTPTPNLDLIGMQEEIDTAHQQAAEAARDTLIQIFPAVDREVIEWVLEANTGDLGKSIEALLEMSSGA</sequence>
<feature type="compositionally biased region" description="Pro residues" evidence="1">
    <location>
        <begin position="149"/>
        <end position="163"/>
    </location>
</feature>
<dbReference type="InterPro" id="IPR041545">
    <property type="entry name" value="DUF5601"/>
</dbReference>
<dbReference type="GO" id="GO:0030139">
    <property type="term" value="C:endocytic vesicle"/>
    <property type="evidence" value="ECO:0007669"/>
    <property type="project" value="TreeGrafter"/>
</dbReference>
<dbReference type="PROSITE" id="PS51140">
    <property type="entry name" value="CUE"/>
    <property type="match status" value="1"/>
</dbReference>
<dbReference type="PROSITE" id="PS51205">
    <property type="entry name" value="VPS9"/>
    <property type="match status" value="1"/>
</dbReference>
<dbReference type="Pfam" id="PF18151">
    <property type="entry name" value="DUF5601"/>
    <property type="match status" value="1"/>
</dbReference>
<dbReference type="Gene3D" id="1.10.246.120">
    <property type="match status" value="1"/>
</dbReference>
<dbReference type="InterPro" id="IPR009060">
    <property type="entry name" value="UBA-like_sf"/>
</dbReference>
<feature type="compositionally biased region" description="Low complexity" evidence="1">
    <location>
        <begin position="620"/>
        <end position="637"/>
    </location>
</feature>
<organism evidence="4 5">
    <name type="scientific">Armillaria novae-zelandiae</name>
    <dbReference type="NCBI Taxonomy" id="153914"/>
    <lineage>
        <taxon>Eukaryota</taxon>
        <taxon>Fungi</taxon>
        <taxon>Dikarya</taxon>
        <taxon>Basidiomycota</taxon>
        <taxon>Agaricomycotina</taxon>
        <taxon>Agaricomycetes</taxon>
        <taxon>Agaricomycetidae</taxon>
        <taxon>Agaricales</taxon>
        <taxon>Marasmiineae</taxon>
        <taxon>Physalacriaceae</taxon>
        <taxon>Armillaria</taxon>
    </lineage>
</organism>
<dbReference type="SMART" id="SM00167">
    <property type="entry name" value="VPS9"/>
    <property type="match status" value="1"/>
</dbReference>
<dbReference type="GO" id="GO:0043130">
    <property type="term" value="F:ubiquitin binding"/>
    <property type="evidence" value="ECO:0007669"/>
    <property type="project" value="InterPro"/>
</dbReference>
<feature type="compositionally biased region" description="Polar residues" evidence="1">
    <location>
        <begin position="99"/>
        <end position="110"/>
    </location>
</feature>
<dbReference type="Gene3D" id="1.20.1050.80">
    <property type="entry name" value="VPS9 domain"/>
    <property type="match status" value="1"/>
</dbReference>
<reference evidence="4" key="1">
    <citation type="submission" date="2023-06" db="EMBL/GenBank/DDBJ databases">
        <authorList>
            <consortium name="Lawrence Berkeley National Laboratory"/>
            <person name="Ahrendt S."/>
            <person name="Sahu N."/>
            <person name="Indic B."/>
            <person name="Wong-Bajracharya J."/>
            <person name="Merenyi Z."/>
            <person name="Ke H.-M."/>
            <person name="Monk M."/>
            <person name="Kocsube S."/>
            <person name="Drula E."/>
            <person name="Lipzen A."/>
            <person name="Balint B."/>
            <person name="Henrissat B."/>
            <person name="Andreopoulos B."/>
            <person name="Martin F.M."/>
            <person name="Harder C.B."/>
            <person name="Rigling D."/>
            <person name="Ford K.L."/>
            <person name="Foster G.D."/>
            <person name="Pangilinan J."/>
            <person name="Papanicolaou A."/>
            <person name="Barry K."/>
            <person name="LaButti K."/>
            <person name="Viragh M."/>
            <person name="Koriabine M."/>
            <person name="Yan M."/>
            <person name="Riley R."/>
            <person name="Champramary S."/>
            <person name="Plett K.L."/>
            <person name="Tsai I.J."/>
            <person name="Slot J."/>
            <person name="Sipos G."/>
            <person name="Plett J."/>
            <person name="Nagy L.G."/>
            <person name="Grigoriev I.V."/>
        </authorList>
    </citation>
    <scope>NUCLEOTIDE SEQUENCE</scope>
    <source>
        <strain evidence="4">ICMP 16352</strain>
    </source>
</reference>
<dbReference type="GO" id="GO:0016192">
    <property type="term" value="P:vesicle-mediated transport"/>
    <property type="evidence" value="ECO:0007669"/>
    <property type="project" value="InterPro"/>
</dbReference>
<feature type="region of interest" description="Disordered" evidence="1">
    <location>
        <begin position="49"/>
        <end position="114"/>
    </location>
</feature>
<feature type="region of interest" description="Disordered" evidence="1">
    <location>
        <begin position="600"/>
        <end position="713"/>
    </location>
</feature>
<dbReference type="InterPro" id="IPR003892">
    <property type="entry name" value="CUE"/>
</dbReference>
<dbReference type="SUPFAM" id="SSF109993">
    <property type="entry name" value="VPS9 domain"/>
    <property type="match status" value="1"/>
</dbReference>
<dbReference type="PANTHER" id="PTHR23101:SF25">
    <property type="entry name" value="GTPASE-ACTIVATING PROTEIN AND VPS9 DOMAIN-CONTAINING PROTEIN 1"/>
    <property type="match status" value="1"/>
</dbReference>
<dbReference type="Gene3D" id="1.10.8.10">
    <property type="entry name" value="DNA helicase RuvA subunit, C-terminal domain"/>
    <property type="match status" value="1"/>
</dbReference>
<evidence type="ECO:0008006" key="6">
    <source>
        <dbReference type="Google" id="ProtNLM"/>
    </source>
</evidence>
<name>A0AA39PTY3_9AGAR</name>
<feature type="region of interest" description="Disordered" evidence="1">
    <location>
        <begin position="202"/>
        <end position="247"/>
    </location>
</feature>
<dbReference type="InterPro" id="IPR003123">
    <property type="entry name" value="VPS9"/>
</dbReference>
<feature type="domain" description="VPS9" evidence="3">
    <location>
        <begin position="354"/>
        <end position="492"/>
    </location>
</feature>
<dbReference type="GO" id="GO:0005085">
    <property type="term" value="F:guanyl-nucleotide exchange factor activity"/>
    <property type="evidence" value="ECO:0007669"/>
    <property type="project" value="InterPro"/>
</dbReference>
<dbReference type="Pfam" id="PF02845">
    <property type="entry name" value="CUE"/>
    <property type="match status" value="1"/>
</dbReference>
<feature type="compositionally biased region" description="Polar residues" evidence="1">
    <location>
        <begin position="218"/>
        <end position="230"/>
    </location>
</feature>
<dbReference type="GO" id="GO:0005829">
    <property type="term" value="C:cytosol"/>
    <property type="evidence" value="ECO:0007669"/>
    <property type="project" value="TreeGrafter"/>
</dbReference>
<feature type="compositionally biased region" description="Basic and acidic residues" evidence="1">
    <location>
        <begin position="67"/>
        <end position="80"/>
    </location>
</feature>